<name>A0A939SQV9_PRORE</name>
<proteinExistence type="predicted"/>
<evidence type="ECO:0000313" key="2">
    <source>
        <dbReference type="Proteomes" id="UP000664477"/>
    </source>
</evidence>
<organism evidence="1 2">
    <name type="scientific">Providencia rettgeri</name>
    <dbReference type="NCBI Taxonomy" id="587"/>
    <lineage>
        <taxon>Bacteria</taxon>
        <taxon>Pseudomonadati</taxon>
        <taxon>Pseudomonadota</taxon>
        <taxon>Gammaproteobacteria</taxon>
        <taxon>Enterobacterales</taxon>
        <taxon>Morganellaceae</taxon>
        <taxon>Providencia</taxon>
    </lineage>
</organism>
<accession>A0A939SQV9</accession>
<dbReference type="EMBL" id="JAGETQ010000001">
    <property type="protein sequence ID" value="MBO1915643.1"/>
    <property type="molecule type" value="Genomic_DNA"/>
</dbReference>
<comment type="caution">
    <text evidence="1">The sequence shown here is derived from an EMBL/GenBank/DDBJ whole genome shotgun (WGS) entry which is preliminary data.</text>
</comment>
<gene>
    <name evidence="1" type="ORF">J4727_00205</name>
</gene>
<dbReference type="AlphaFoldDB" id="A0A939SQV9"/>
<reference evidence="1" key="1">
    <citation type="submission" date="2021-03" db="EMBL/GenBank/DDBJ databases">
        <title>Molecular epidemiology and mechanisms of colistin and carbapenem resistance in Enterobacteriaceae from clinical isolates, the environment and porcine samples in Pretoria, South Africa.</title>
        <authorList>
            <person name="Bogoshi D."/>
            <person name="Mbelle N.M."/>
            <person name="Naidoo V."/>
            <person name="Osei Sekyere J."/>
        </authorList>
    </citation>
    <scope>NUCLEOTIDE SEQUENCE</scope>
    <source>
        <strain evidence="1">C052</strain>
    </source>
</reference>
<dbReference type="Proteomes" id="UP000664477">
    <property type="component" value="Unassembled WGS sequence"/>
</dbReference>
<evidence type="ECO:0000313" key="1">
    <source>
        <dbReference type="EMBL" id="MBO1915643.1"/>
    </source>
</evidence>
<protein>
    <submittedName>
        <fullName evidence="1">Uncharacterized protein</fullName>
    </submittedName>
</protein>
<sequence>MMNSRTEKEYQQQLSSIMGASDAESAATIYAANDTGGLVNHFGELFGPATNPTGAMNGEESRNMNVLHRKFKAIFPALRGC</sequence>